<keyword evidence="2" id="KW-1185">Reference proteome</keyword>
<reference evidence="1 2" key="1">
    <citation type="journal article" date="2024" name="Nat. Commun.">
        <title>Phylogenomics reveals the evolutionary origins of lichenization in chlorophyte algae.</title>
        <authorList>
            <person name="Puginier C."/>
            <person name="Libourel C."/>
            <person name="Otte J."/>
            <person name="Skaloud P."/>
            <person name="Haon M."/>
            <person name="Grisel S."/>
            <person name="Petersen M."/>
            <person name="Berrin J.G."/>
            <person name="Delaux P.M."/>
            <person name="Dal Grande F."/>
            <person name="Keller J."/>
        </authorList>
    </citation>
    <scope>NUCLEOTIDE SEQUENCE [LARGE SCALE GENOMIC DNA]</scope>
    <source>
        <strain evidence="1 2">SAG 2523</strain>
    </source>
</reference>
<sequence length="87" mass="9868">MFPLFENDSPELDALQKQGKVSLALLKDGYEDWPWAVGWKKAAKHFDQAAYGLPKRSKAEAERVAELGGYSTDDREAFEMGLQFWAD</sequence>
<organism evidence="1 2">
    <name type="scientific">Apatococcus fuscideae</name>
    <dbReference type="NCBI Taxonomy" id="2026836"/>
    <lineage>
        <taxon>Eukaryota</taxon>
        <taxon>Viridiplantae</taxon>
        <taxon>Chlorophyta</taxon>
        <taxon>core chlorophytes</taxon>
        <taxon>Trebouxiophyceae</taxon>
        <taxon>Chlorellales</taxon>
        <taxon>Chlorellaceae</taxon>
        <taxon>Apatococcus</taxon>
    </lineage>
</organism>
<protein>
    <submittedName>
        <fullName evidence="1">Uncharacterized protein</fullName>
    </submittedName>
</protein>
<dbReference type="AlphaFoldDB" id="A0AAW1TJ15"/>
<proteinExistence type="predicted"/>
<dbReference type="Proteomes" id="UP001485043">
    <property type="component" value="Unassembled WGS sequence"/>
</dbReference>
<accession>A0AAW1TJ15</accession>
<gene>
    <name evidence="1" type="ORF">WJX84_011568</name>
</gene>
<name>A0AAW1TJ15_9CHLO</name>
<comment type="caution">
    <text evidence="1">The sequence shown here is derived from an EMBL/GenBank/DDBJ whole genome shotgun (WGS) entry which is preliminary data.</text>
</comment>
<evidence type="ECO:0000313" key="1">
    <source>
        <dbReference type="EMBL" id="KAK9868582.1"/>
    </source>
</evidence>
<evidence type="ECO:0000313" key="2">
    <source>
        <dbReference type="Proteomes" id="UP001485043"/>
    </source>
</evidence>
<dbReference type="EMBL" id="JALJOV010000022">
    <property type="protein sequence ID" value="KAK9868582.1"/>
    <property type="molecule type" value="Genomic_DNA"/>
</dbReference>